<comment type="caution">
    <text evidence="2">The sequence shown here is derived from an EMBL/GenBank/DDBJ whole genome shotgun (WGS) entry which is preliminary data.</text>
</comment>
<feature type="compositionally biased region" description="Low complexity" evidence="1">
    <location>
        <begin position="298"/>
        <end position="314"/>
    </location>
</feature>
<feature type="region of interest" description="Disordered" evidence="1">
    <location>
        <begin position="171"/>
        <end position="201"/>
    </location>
</feature>
<protein>
    <recommendedName>
        <fullName evidence="4">Nucleic-acid-binding protein from transposon X-element</fullName>
    </recommendedName>
</protein>
<accession>A0A4C1UCI1</accession>
<dbReference type="Proteomes" id="UP000299102">
    <property type="component" value="Unassembled WGS sequence"/>
</dbReference>
<organism evidence="2 3">
    <name type="scientific">Eumeta variegata</name>
    <name type="common">Bagworm moth</name>
    <name type="synonym">Eumeta japonica</name>
    <dbReference type="NCBI Taxonomy" id="151549"/>
    <lineage>
        <taxon>Eukaryota</taxon>
        <taxon>Metazoa</taxon>
        <taxon>Ecdysozoa</taxon>
        <taxon>Arthropoda</taxon>
        <taxon>Hexapoda</taxon>
        <taxon>Insecta</taxon>
        <taxon>Pterygota</taxon>
        <taxon>Neoptera</taxon>
        <taxon>Endopterygota</taxon>
        <taxon>Lepidoptera</taxon>
        <taxon>Glossata</taxon>
        <taxon>Ditrysia</taxon>
        <taxon>Tineoidea</taxon>
        <taxon>Psychidae</taxon>
        <taxon>Oiketicinae</taxon>
        <taxon>Eumeta</taxon>
    </lineage>
</organism>
<dbReference type="OrthoDB" id="8123886at2759"/>
<feature type="region of interest" description="Disordered" evidence="1">
    <location>
        <begin position="26"/>
        <end position="84"/>
    </location>
</feature>
<keyword evidence="3" id="KW-1185">Reference proteome</keyword>
<dbReference type="AlphaFoldDB" id="A0A4C1UCI1"/>
<feature type="region of interest" description="Disordered" evidence="1">
    <location>
        <begin position="298"/>
        <end position="318"/>
    </location>
</feature>
<feature type="compositionally biased region" description="Low complexity" evidence="1">
    <location>
        <begin position="49"/>
        <end position="65"/>
    </location>
</feature>
<feature type="compositionally biased region" description="Polar residues" evidence="1">
    <location>
        <begin position="39"/>
        <end position="48"/>
    </location>
</feature>
<evidence type="ECO:0000256" key="1">
    <source>
        <dbReference type="SAM" id="MobiDB-lite"/>
    </source>
</evidence>
<proteinExistence type="predicted"/>
<name>A0A4C1UCI1_EUMVA</name>
<gene>
    <name evidence="2" type="ORF">EVAR_80263_1</name>
</gene>
<evidence type="ECO:0000313" key="3">
    <source>
        <dbReference type="Proteomes" id="UP000299102"/>
    </source>
</evidence>
<sequence>MYYRIIPSTKKPKKVNIAKATISAKSTRSIYDAPESWRKSSQPTTASQKAVDAGKTKAAAPAAAKNNKSDEADVTAAPAPHRATRSRHLCSFRTRIGGPSCAKRCVDKNIQISLARKSVQGLKLQAKTVADFRTLQNLLVTQKFSFHTYSLKEEREFRVVLRGVPEKIPVDEPRPTIRRLKPPSSKSGAYAPSPVLKRRSPANAPYPGSVITANPTGTRPVIVFILRAASNSWGDYGTAPCTRNKDTDGPPACVLYKQKGHTANYLGCLHAPKRARPPEKAAPRHAAARAVSSTLSYARAAAGPRNAPPAAKNNQTSADDLSQLMSIISIIDISKQNSAPPRTRRKN</sequence>
<evidence type="ECO:0008006" key="4">
    <source>
        <dbReference type="Google" id="ProtNLM"/>
    </source>
</evidence>
<dbReference type="EMBL" id="BGZK01000152">
    <property type="protein sequence ID" value="GBP23646.1"/>
    <property type="molecule type" value="Genomic_DNA"/>
</dbReference>
<reference evidence="2 3" key="1">
    <citation type="journal article" date="2019" name="Commun. Biol.">
        <title>The bagworm genome reveals a unique fibroin gene that provides high tensile strength.</title>
        <authorList>
            <person name="Kono N."/>
            <person name="Nakamura H."/>
            <person name="Ohtoshi R."/>
            <person name="Tomita M."/>
            <person name="Numata K."/>
            <person name="Arakawa K."/>
        </authorList>
    </citation>
    <scope>NUCLEOTIDE SEQUENCE [LARGE SCALE GENOMIC DNA]</scope>
</reference>
<evidence type="ECO:0000313" key="2">
    <source>
        <dbReference type="EMBL" id="GBP23646.1"/>
    </source>
</evidence>